<dbReference type="Proteomes" id="UP000252038">
    <property type="component" value="Chromosome"/>
</dbReference>
<dbReference type="InterPro" id="IPR013559">
    <property type="entry name" value="YheO"/>
</dbReference>
<dbReference type="Pfam" id="PF08348">
    <property type="entry name" value="PAS_6"/>
    <property type="match status" value="1"/>
</dbReference>
<dbReference type="InterPro" id="IPR039445">
    <property type="entry name" value="DauR-like_HTH"/>
</dbReference>
<dbReference type="OrthoDB" id="9796595at2"/>
<dbReference type="Pfam" id="PF13309">
    <property type="entry name" value="HTH_22"/>
    <property type="match status" value="1"/>
</dbReference>
<evidence type="ECO:0000259" key="1">
    <source>
        <dbReference type="Pfam" id="PF08348"/>
    </source>
</evidence>
<dbReference type="RefSeq" id="WP_114060032.1">
    <property type="nucleotide sequence ID" value="NZ_CP029495.1"/>
</dbReference>
<dbReference type="AlphaFoldDB" id="A0A344UGD5"/>
<evidence type="ECO:0000313" key="3">
    <source>
        <dbReference type="EMBL" id="AXE34333.1"/>
    </source>
</evidence>
<evidence type="ECO:0000313" key="4">
    <source>
        <dbReference type="EMBL" id="MEO9386422.1"/>
    </source>
</evidence>
<evidence type="ECO:0000313" key="5">
    <source>
        <dbReference type="Proteomes" id="UP000252038"/>
    </source>
</evidence>
<gene>
    <name evidence="4" type="ORF">ABI908_20175</name>
    <name evidence="3" type="ORF">DK843_08525</name>
</gene>
<feature type="domain" description="YheO-like" evidence="1">
    <location>
        <begin position="10"/>
        <end position="118"/>
    </location>
</feature>
<organism evidence="3 5">
    <name type="scientific">Chromobacterium phragmitis</name>
    <dbReference type="NCBI Taxonomy" id="2202141"/>
    <lineage>
        <taxon>Bacteria</taxon>
        <taxon>Pseudomonadati</taxon>
        <taxon>Pseudomonadota</taxon>
        <taxon>Betaproteobacteria</taxon>
        <taxon>Neisseriales</taxon>
        <taxon>Chromobacteriaceae</taxon>
        <taxon>Chromobacterium</taxon>
    </lineage>
</organism>
<reference evidence="3 5" key="1">
    <citation type="submission" date="2018-05" db="EMBL/GenBank/DDBJ databases">
        <title>Genome sequencing, assembly and analysis of the novel insecticidal bacterium, Chromobacterium phragmitis.</title>
        <authorList>
            <person name="Sparks M.E."/>
            <person name="Blackburn M.B."/>
            <person name="Gundersen-Rindal D.E."/>
        </authorList>
    </citation>
    <scope>NUCLEOTIDE SEQUENCE [LARGE SCALE GENOMIC DNA]</scope>
    <source>
        <strain evidence="3">IIBBL 274-1</strain>
    </source>
</reference>
<dbReference type="KEGG" id="chri:DK842_03040"/>
<dbReference type="Proteomes" id="UP001462502">
    <property type="component" value="Unassembled WGS sequence"/>
</dbReference>
<feature type="domain" description="Transcriptional regulator DauR-like HTH" evidence="2">
    <location>
        <begin position="146"/>
        <end position="206"/>
    </location>
</feature>
<protein>
    <submittedName>
        <fullName evidence="4">PAS domain-containing protein</fullName>
    </submittedName>
</protein>
<name>A0A344UGD5_9NEIS</name>
<dbReference type="EMBL" id="CP029554">
    <property type="protein sequence ID" value="AXE34333.1"/>
    <property type="molecule type" value="Genomic_DNA"/>
</dbReference>
<dbReference type="PANTHER" id="PTHR35568">
    <property type="entry name" value="TRANSCRIPTIONAL REGULATOR DAUR"/>
    <property type="match status" value="1"/>
</dbReference>
<proteinExistence type="predicted"/>
<evidence type="ECO:0000259" key="2">
    <source>
        <dbReference type="Pfam" id="PF13309"/>
    </source>
</evidence>
<evidence type="ECO:0000313" key="6">
    <source>
        <dbReference type="Proteomes" id="UP001462502"/>
    </source>
</evidence>
<sequence length="210" mass="23149">MKLHIDADILADFVAALLGPDSEVAVHDLSDLNASLKVIRNGHLSGRSVGAPATDLALRMAQECSGKNRENFRLNYRSKTRNGALLRSSTLVLKDDEGRAVAMFCVNSDDSRYQRAKEAFLSLLPADLSDEQHQEVLSAGVDEVGEEIMRSVLGQYPLDPARLSGEEKMLAVRELDKRGLFSIKGFIGKAALALDISEPTLYRYLKQCRE</sequence>
<reference evidence="4 6" key="2">
    <citation type="submission" date="2024-05" db="EMBL/GenBank/DDBJ databases">
        <authorList>
            <person name="De Oliveira J.P."/>
            <person name="Noriler S.A."/>
            <person name="De Oliveira A.G."/>
            <person name="Sipoli D.S."/>
        </authorList>
    </citation>
    <scope>NUCLEOTIDE SEQUENCE [LARGE SCALE GENOMIC DNA]</scope>
    <source>
        <strain evidence="4 6">LABIM192</strain>
    </source>
</reference>
<dbReference type="InterPro" id="IPR039446">
    <property type="entry name" value="DauR-like"/>
</dbReference>
<accession>A0A344UGD5</accession>
<dbReference type="PANTHER" id="PTHR35568:SF1">
    <property type="entry name" value="TRANSCRIPTIONAL REGULATOR DAUR"/>
    <property type="match status" value="1"/>
</dbReference>
<keyword evidence="6" id="KW-1185">Reference proteome</keyword>
<dbReference type="KEGG" id="chrb:DK843_08525"/>
<dbReference type="EMBL" id="JBDXMI010000001">
    <property type="protein sequence ID" value="MEO9386422.1"/>
    <property type="molecule type" value="Genomic_DNA"/>
</dbReference>